<dbReference type="OrthoDB" id="5580962at2759"/>
<comment type="caution">
    <text evidence="2">The sequence shown here is derived from an EMBL/GenBank/DDBJ whole genome shotgun (WGS) entry which is preliminary data.</text>
</comment>
<feature type="compositionally biased region" description="Low complexity" evidence="1">
    <location>
        <begin position="422"/>
        <end position="434"/>
    </location>
</feature>
<gene>
    <name evidence="2" type="ORF">BCR44DRAFT_411053</name>
</gene>
<protein>
    <submittedName>
        <fullName evidence="2">Uncharacterized protein</fullName>
    </submittedName>
</protein>
<dbReference type="Proteomes" id="UP000193411">
    <property type="component" value="Unassembled WGS sequence"/>
</dbReference>
<dbReference type="InterPro" id="IPR026682">
    <property type="entry name" value="AKT1S1"/>
</dbReference>
<dbReference type="PANTHER" id="PTHR21844:SF2">
    <property type="entry name" value="PROLINE-RICH AKT1 SUBSTRATE 1"/>
    <property type="match status" value="1"/>
</dbReference>
<feature type="compositionally biased region" description="Polar residues" evidence="1">
    <location>
        <begin position="464"/>
        <end position="473"/>
    </location>
</feature>
<dbReference type="PANTHER" id="PTHR21844">
    <property type="entry name" value="AKT1 SUBSTRATE 1 PROTEIN"/>
    <property type="match status" value="1"/>
</dbReference>
<feature type="compositionally biased region" description="Low complexity" evidence="1">
    <location>
        <begin position="306"/>
        <end position="324"/>
    </location>
</feature>
<reference evidence="2 3" key="1">
    <citation type="submission" date="2016-07" db="EMBL/GenBank/DDBJ databases">
        <title>Pervasive Adenine N6-methylation of Active Genes in Fungi.</title>
        <authorList>
            <consortium name="DOE Joint Genome Institute"/>
            <person name="Mondo S.J."/>
            <person name="Dannebaum R.O."/>
            <person name="Kuo R.C."/>
            <person name="Labutti K."/>
            <person name="Haridas S."/>
            <person name="Kuo A."/>
            <person name="Salamov A."/>
            <person name="Ahrendt S.R."/>
            <person name="Lipzen A."/>
            <person name="Sullivan W."/>
            <person name="Andreopoulos W.B."/>
            <person name="Clum A."/>
            <person name="Lindquist E."/>
            <person name="Daum C."/>
            <person name="Ramamoorthy G.K."/>
            <person name="Gryganskyi A."/>
            <person name="Culley D."/>
            <person name="Magnuson J.K."/>
            <person name="James T.Y."/>
            <person name="O'Malley M.A."/>
            <person name="Stajich J.E."/>
            <person name="Spatafora J.W."/>
            <person name="Visel A."/>
            <person name="Grigoriev I.V."/>
        </authorList>
    </citation>
    <scope>NUCLEOTIDE SEQUENCE [LARGE SCALE GENOMIC DNA]</scope>
    <source>
        <strain evidence="2 3">PL171</strain>
    </source>
</reference>
<evidence type="ECO:0000256" key="1">
    <source>
        <dbReference type="SAM" id="MobiDB-lite"/>
    </source>
</evidence>
<dbReference type="GO" id="GO:0005737">
    <property type="term" value="C:cytoplasm"/>
    <property type="evidence" value="ECO:0007669"/>
    <property type="project" value="TreeGrafter"/>
</dbReference>
<keyword evidence="3" id="KW-1185">Reference proteome</keyword>
<dbReference type="AlphaFoldDB" id="A0A1Y2HH30"/>
<sequence length="567" mass="59593">MDRRPCKFSMQRRHTRIAHDMWAIHHTRMDGIEALDRQVGAATVSNLCNPAQTPNCFVFSKLKMAQVASCPCANVSLLLTEGPDKSFHVQDDPRLHLEGHQATALPHSLKVTHPHLTSILDPDHCRLKWLVCGNCLPPHVVYGVENDDEQALSHNLLLPLDHKLVLTQHVLVGADAEALPKSHPRFSPLYKVVVPTSRSFGPEVPGTELTPELRTVLTQLDATYSAHVAKETAAMEARIATFRDAELANLKALDARVAEERDCLFAAAVRLRRGVTLDDNGSPPNAPPPASSRTAVTNGTRSGLLPSSVGVSASANASSATSPDPSRPATAATAMNPTLDVQLSASFRPAATTTAMTGGASDLERESSQPSRANRPRQRTLTGGVPTASASADTNSVADGDMFLFDDEIASPPSPPLHEARAASSETAASASSDMESDVDDSPTPAAAHHFGTSLPMSIPPVLTPSTGRSRQPTVDPPQPAHISLVMAPPPAPVPHTPVPSGSPPAPVGAVPVGDGTSDEDLGDLDSIGHALPPHAYLARTYAAPPGVLVVGSKPAGAGERGFSFRG</sequence>
<name>A0A1Y2HH30_9FUNG</name>
<evidence type="ECO:0000313" key="3">
    <source>
        <dbReference type="Proteomes" id="UP000193411"/>
    </source>
</evidence>
<feature type="compositionally biased region" description="Polar residues" evidence="1">
    <location>
        <begin position="388"/>
        <end position="397"/>
    </location>
</feature>
<organism evidence="2 3">
    <name type="scientific">Catenaria anguillulae PL171</name>
    <dbReference type="NCBI Taxonomy" id="765915"/>
    <lineage>
        <taxon>Eukaryota</taxon>
        <taxon>Fungi</taxon>
        <taxon>Fungi incertae sedis</taxon>
        <taxon>Blastocladiomycota</taxon>
        <taxon>Blastocladiomycetes</taxon>
        <taxon>Blastocladiales</taxon>
        <taxon>Catenariaceae</taxon>
        <taxon>Catenaria</taxon>
    </lineage>
</organism>
<proteinExistence type="predicted"/>
<dbReference type="EMBL" id="MCFL01000047">
    <property type="protein sequence ID" value="ORZ32382.1"/>
    <property type="molecule type" value="Genomic_DNA"/>
</dbReference>
<feature type="region of interest" description="Disordered" evidence="1">
    <location>
        <begin position="355"/>
        <end position="478"/>
    </location>
</feature>
<dbReference type="GO" id="GO:0032007">
    <property type="term" value="P:negative regulation of TOR signaling"/>
    <property type="evidence" value="ECO:0007669"/>
    <property type="project" value="InterPro"/>
</dbReference>
<accession>A0A1Y2HH30</accession>
<evidence type="ECO:0000313" key="2">
    <source>
        <dbReference type="EMBL" id="ORZ32382.1"/>
    </source>
</evidence>
<dbReference type="STRING" id="765915.A0A1Y2HH30"/>
<feature type="region of interest" description="Disordered" evidence="1">
    <location>
        <begin position="276"/>
        <end position="332"/>
    </location>
</feature>